<dbReference type="InterPro" id="IPR046235">
    <property type="entry name" value="DUF6268"/>
</dbReference>
<dbReference type="Pfam" id="PF19783">
    <property type="entry name" value="DUF6268"/>
    <property type="match status" value="1"/>
</dbReference>
<evidence type="ECO:0000259" key="2">
    <source>
        <dbReference type="Pfam" id="PF19783"/>
    </source>
</evidence>
<dbReference type="Proteomes" id="UP000738431">
    <property type="component" value="Chromosome"/>
</dbReference>
<evidence type="ECO:0000313" key="3">
    <source>
        <dbReference type="EMBL" id="WRQ87472.1"/>
    </source>
</evidence>
<organism evidence="3 4">
    <name type="scientific">Actomonas aquatica</name>
    <dbReference type="NCBI Taxonomy" id="2866162"/>
    <lineage>
        <taxon>Bacteria</taxon>
        <taxon>Pseudomonadati</taxon>
        <taxon>Verrucomicrobiota</taxon>
        <taxon>Opitutia</taxon>
        <taxon>Opitutales</taxon>
        <taxon>Opitutaceae</taxon>
        <taxon>Actomonas</taxon>
    </lineage>
</organism>
<sequence length="302" mass="31963">MKTSSLRRFLSAAFATISAGAVSISAQGGPPLAAGDQEWQLLTSGIFRSSSDVDAGGDVSSNDYRIQLGGRYGLEGGRTLGASLEYQLFDYDFSTPGGWSEIERLDLGLSYSHPLSRTSSLFASPSVGFAAESGGLDSDSLTYGGIFGYSRQVDSTLTLGIGAGVFFGLEDTSGFPVVLVRWQINDDWRLGNPFRPGPAGPAGLELVYTGFESWELGFGASYRSERFKLDDGNPATASYGEDKGVATFLRASRPLGPGSHLNLYLGTIVGGELTWDDASGHTLARSDYDPSFLAALAFTASF</sequence>
<reference evidence="3 4" key="1">
    <citation type="submission" date="2021-08" db="EMBL/GenBank/DDBJ databases">
        <authorList>
            <person name="Zhang D."/>
            <person name="Zhang A."/>
            <person name="Wang L."/>
        </authorList>
    </citation>
    <scope>NUCLEOTIDE SEQUENCE [LARGE SCALE GENOMIC DNA]</scope>
    <source>
        <strain evidence="3 4">WL0086</strain>
    </source>
</reference>
<keyword evidence="4" id="KW-1185">Reference proteome</keyword>
<keyword evidence="1" id="KW-0732">Signal</keyword>
<gene>
    <name evidence="3" type="ORF">K1X11_021875</name>
</gene>
<evidence type="ECO:0000313" key="4">
    <source>
        <dbReference type="Proteomes" id="UP000738431"/>
    </source>
</evidence>
<dbReference type="EMBL" id="CP139781">
    <property type="protein sequence ID" value="WRQ87472.1"/>
    <property type="molecule type" value="Genomic_DNA"/>
</dbReference>
<reference evidence="3 4" key="2">
    <citation type="submission" date="2023-12" db="EMBL/GenBank/DDBJ databases">
        <title>Description of an unclassified Opitutus bacterium of Verrucomicrobiota.</title>
        <authorList>
            <person name="Zhang D.-F."/>
        </authorList>
    </citation>
    <scope>NUCLEOTIDE SEQUENCE [LARGE SCALE GENOMIC DNA]</scope>
    <source>
        <strain evidence="3 4">WL0086</strain>
    </source>
</reference>
<feature type="chain" id="PRO_5045388196" evidence="1">
    <location>
        <begin position="29"/>
        <end position="302"/>
    </location>
</feature>
<dbReference type="RefSeq" id="WP_221030364.1">
    <property type="nucleotide sequence ID" value="NZ_CP139781.1"/>
</dbReference>
<evidence type="ECO:0000256" key="1">
    <source>
        <dbReference type="SAM" id="SignalP"/>
    </source>
</evidence>
<protein>
    <submittedName>
        <fullName evidence="3">DUF6268 family outer membrane beta-barrel protein</fullName>
    </submittedName>
</protein>
<proteinExistence type="predicted"/>
<feature type="signal peptide" evidence="1">
    <location>
        <begin position="1"/>
        <end position="28"/>
    </location>
</feature>
<accession>A0ABZ1C816</accession>
<name>A0ABZ1C816_9BACT</name>
<feature type="domain" description="DUF6268" evidence="2">
    <location>
        <begin position="99"/>
        <end position="191"/>
    </location>
</feature>